<feature type="domain" description="2Fe-2S ferredoxin-type" evidence="6">
    <location>
        <begin position="1"/>
        <end position="76"/>
    </location>
</feature>
<evidence type="ECO:0000256" key="5">
    <source>
        <dbReference type="ARBA" id="ARBA00023014"/>
    </source>
</evidence>
<dbReference type="Gene3D" id="1.10.150.120">
    <property type="entry name" value="[2Fe-2S]-binding domain"/>
    <property type="match status" value="1"/>
</dbReference>
<accession>A0A5M8AGN1</accession>
<protein>
    <submittedName>
        <fullName evidence="7">(2Fe-2S)-binding protein</fullName>
    </submittedName>
</protein>
<dbReference type="FunFam" id="3.10.20.30:FF:000020">
    <property type="entry name" value="Xanthine dehydrogenase iron-sulfur subunit"/>
    <property type="match status" value="1"/>
</dbReference>
<dbReference type="InterPro" id="IPR012675">
    <property type="entry name" value="Beta-grasp_dom_sf"/>
</dbReference>
<dbReference type="Pfam" id="PF00111">
    <property type="entry name" value="Fer2"/>
    <property type="match status" value="1"/>
</dbReference>
<dbReference type="EMBL" id="VWRN01000045">
    <property type="protein sequence ID" value="KAA6120950.1"/>
    <property type="molecule type" value="Genomic_DNA"/>
</dbReference>
<dbReference type="Gene3D" id="3.10.20.30">
    <property type="match status" value="1"/>
</dbReference>
<keyword evidence="4" id="KW-0408">Iron</keyword>
<dbReference type="RefSeq" id="WP_150083924.1">
    <property type="nucleotide sequence ID" value="NZ_VWRN01000045.1"/>
</dbReference>
<evidence type="ECO:0000313" key="7">
    <source>
        <dbReference type="EMBL" id="KAA6120950.1"/>
    </source>
</evidence>
<evidence type="ECO:0000256" key="1">
    <source>
        <dbReference type="ARBA" id="ARBA00022714"/>
    </source>
</evidence>
<dbReference type="InterPro" id="IPR002888">
    <property type="entry name" value="2Fe-2S-bd"/>
</dbReference>
<reference evidence="7 8" key="1">
    <citation type="submission" date="2019-09" db="EMBL/GenBank/DDBJ databases">
        <title>Isolation of a novel species in the genus Cupriavidus from patients with sepsis using whole genome sequencing.</title>
        <authorList>
            <person name="Kweon O.J."/>
            <person name="Lee M.-K."/>
        </authorList>
    </citation>
    <scope>NUCLEOTIDE SEQUENCE [LARGE SCALE GENOMIC DNA]</scope>
    <source>
        <strain evidence="7 8">MKL-01</strain>
    </source>
</reference>
<keyword evidence="5" id="KW-0411">Iron-sulfur</keyword>
<dbReference type="SUPFAM" id="SSF54292">
    <property type="entry name" value="2Fe-2S ferredoxin-like"/>
    <property type="match status" value="1"/>
</dbReference>
<evidence type="ECO:0000259" key="6">
    <source>
        <dbReference type="PROSITE" id="PS51085"/>
    </source>
</evidence>
<comment type="caution">
    <text evidence="7">The sequence shown here is derived from an EMBL/GenBank/DDBJ whole genome shotgun (WGS) entry which is preliminary data.</text>
</comment>
<dbReference type="GO" id="GO:0046872">
    <property type="term" value="F:metal ion binding"/>
    <property type="evidence" value="ECO:0007669"/>
    <property type="project" value="UniProtKB-KW"/>
</dbReference>
<dbReference type="PANTHER" id="PTHR44379:SF2">
    <property type="entry name" value="BLR6218 PROTEIN"/>
    <property type="match status" value="1"/>
</dbReference>
<gene>
    <name evidence="7" type="ORF">F1599_17530</name>
</gene>
<name>A0A5M8AGN1_9BURK</name>
<dbReference type="PROSITE" id="PS51085">
    <property type="entry name" value="2FE2S_FER_2"/>
    <property type="match status" value="1"/>
</dbReference>
<keyword evidence="3" id="KW-0560">Oxidoreductase</keyword>
<dbReference type="InterPro" id="IPR006058">
    <property type="entry name" value="2Fe2S_fd_BS"/>
</dbReference>
<organism evidence="7 8">
    <name type="scientific">Cupriavidus cauae</name>
    <dbReference type="NCBI Taxonomy" id="2608999"/>
    <lineage>
        <taxon>Bacteria</taxon>
        <taxon>Pseudomonadati</taxon>
        <taxon>Pseudomonadota</taxon>
        <taxon>Betaproteobacteria</taxon>
        <taxon>Burkholderiales</taxon>
        <taxon>Burkholderiaceae</taxon>
        <taxon>Cupriavidus</taxon>
    </lineage>
</organism>
<dbReference type="AlphaFoldDB" id="A0A5M8AGN1"/>
<dbReference type="SUPFAM" id="SSF47741">
    <property type="entry name" value="CO dehydrogenase ISP C-domain like"/>
    <property type="match status" value="1"/>
</dbReference>
<proteinExistence type="predicted"/>
<dbReference type="Proteomes" id="UP000324324">
    <property type="component" value="Unassembled WGS sequence"/>
</dbReference>
<keyword evidence="2" id="KW-0479">Metal-binding</keyword>
<dbReference type="GO" id="GO:0051537">
    <property type="term" value="F:2 iron, 2 sulfur cluster binding"/>
    <property type="evidence" value="ECO:0007669"/>
    <property type="project" value="UniProtKB-KW"/>
</dbReference>
<dbReference type="InterPro" id="IPR036884">
    <property type="entry name" value="2Fe-2S-bd_dom_sf"/>
</dbReference>
<evidence type="ECO:0000313" key="8">
    <source>
        <dbReference type="Proteomes" id="UP000324324"/>
    </source>
</evidence>
<dbReference type="InterPro" id="IPR001041">
    <property type="entry name" value="2Fe-2S_ferredoxin-type"/>
</dbReference>
<dbReference type="Pfam" id="PF01799">
    <property type="entry name" value="Fer2_2"/>
    <property type="match status" value="1"/>
</dbReference>
<dbReference type="InterPro" id="IPR036010">
    <property type="entry name" value="2Fe-2S_ferredoxin-like_sf"/>
</dbReference>
<keyword evidence="8" id="KW-1185">Reference proteome</keyword>
<sequence length="156" mass="16275">MARLQLNGQIKEVDVPGDTPLLWVLRDELGMTGTKFGCGMALCGACTVHMDGSPIRACITAVSAADGHAITTIEGVEADRVGRAVQKAWVENNVAQCGYCQAGQIMSAVSLLKATPAPSERQIDEAMSGNICRCGTYPRIRAAIKQAAGALAKGGK</sequence>
<evidence type="ECO:0000256" key="4">
    <source>
        <dbReference type="ARBA" id="ARBA00023004"/>
    </source>
</evidence>
<dbReference type="PANTHER" id="PTHR44379">
    <property type="entry name" value="OXIDOREDUCTASE WITH IRON-SULFUR SUBUNIT"/>
    <property type="match status" value="1"/>
</dbReference>
<dbReference type="InterPro" id="IPR051452">
    <property type="entry name" value="Diverse_Oxidoreductases"/>
</dbReference>
<dbReference type="PROSITE" id="PS00197">
    <property type="entry name" value="2FE2S_FER_1"/>
    <property type="match status" value="1"/>
</dbReference>
<dbReference type="CDD" id="cd00207">
    <property type="entry name" value="fer2"/>
    <property type="match status" value="1"/>
</dbReference>
<keyword evidence="1" id="KW-0001">2Fe-2S</keyword>
<dbReference type="GO" id="GO:0016491">
    <property type="term" value="F:oxidoreductase activity"/>
    <property type="evidence" value="ECO:0007669"/>
    <property type="project" value="UniProtKB-KW"/>
</dbReference>
<evidence type="ECO:0000256" key="2">
    <source>
        <dbReference type="ARBA" id="ARBA00022723"/>
    </source>
</evidence>
<evidence type="ECO:0000256" key="3">
    <source>
        <dbReference type="ARBA" id="ARBA00023002"/>
    </source>
</evidence>